<protein>
    <submittedName>
        <fullName evidence="2">Uncharacterized protein</fullName>
    </submittedName>
</protein>
<keyword evidence="3" id="KW-1185">Reference proteome</keyword>
<evidence type="ECO:0000313" key="3">
    <source>
        <dbReference type="Proteomes" id="UP000503447"/>
    </source>
</evidence>
<feature type="chain" id="PRO_5027001728" evidence="1">
    <location>
        <begin position="21"/>
        <end position="247"/>
    </location>
</feature>
<dbReference type="KEGG" id="ftj:FTUN_7636"/>
<reference evidence="3" key="1">
    <citation type="submission" date="2020-05" db="EMBL/GenBank/DDBJ databases">
        <title>Frigoriglobus tundricola gen. nov., sp. nov., a psychrotolerant cellulolytic planctomycete of the family Gemmataceae with two divergent copies of 16S rRNA gene.</title>
        <authorList>
            <person name="Kulichevskaya I.S."/>
            <person name="Ivanova A.A."/>
            <person name="Naumoff D.G."/>
            <person name="Beletsky A.V."/>
            <person name="Rijpstra W.I.C."/>
            <person name="Sinninghe Damste J.S."/>
            <person name="Mardanov A.V."/>
            <person name="Ravin N.V."/>
            <person name="Dedysh S.N."/>
        </authorList>
    </citation>
    <scope>NUCLEOTIDE SEQUENCE [LARGE SCALE GENOMIC DNA]</scope>
    <source>
        <strain evidence="3">PL17</strain>
    </source>
</reference>
<name>A0A6M5Z3F8_9BACT</name>
<gene>
    <name evidence="2" type="ORF">FTUN_7636</name>
</gene>
<keyword evidence="1" id="KW-0732">Signal</keyword>
<proteinExistence type="predicted"/>
<dbReference type="EMBL" id="CP053452">
    <property type="protein sequence ID" value="QJX00014.1"/>
    <property type="molecule type" value="Genomic_DNA"/>
</dbReference>
<dbReference type="NCBIfam" id="NF040466">
    <property type="entry name" value="ydjY_domain"/>
    <property type="match status" value="1"/>
</dbReference>
<sequence>MRTVSLVVLGALSLCAPAVAVEPRLPKAGAVLVDEDRGEVILSATVQFPEGKECIDSYGERIQAFVGCARAAGGDAKMAGYFVFLVDVPTEDVHAAMTKLGCKPRVHYSMTEGRKRVGWKPTTTAADFLQGDPVALSVFWKKGERTEEPAAKWVERPYQDFVTERVMVEGKPVEKPWTPHFVYHGSGAIHKSGTGCIACPCDCAGGLIADNRNPLYEPKPLVKFDTSKAPKAGTQVYIRIRPTITRE</sequence>
<dbReference type="RefSeq" id="WP_171474864.1">
    <property type="nucleotide sequence ID" value="NZ_CP053452.2"/>
</dbReference>
<evidence type="ECO:0000313" key="2">
    <source>
        <dbReference type="EMBL" id="QJX00014.1"/>
    </source>
</evidence>
<feature type="signal peptide" evidence="1">
    <location>
        <begin position="1"/>
        <end position="20"/>
    </location>
</feature>
<dbReference type="Proteomes" id="UP000503447">
    <property type="component" value="Chromosome"/>
</dbReference>
<organism evidence="2 3">
    <name type="scientific">Frigoriglobus tundricola</name>
    <dbReference type="NCBI Taxonomy" id="2774151"/>
    <lineage>
        <taxon>Bacteria</taxon>
        <taxon>Pseudomonadati</taxon>
        <taxon>Planctomycetota</taxon>
        <taxon>Planctomycetia</taxon>
        <taxon>Gemmatales</taxon>
        <taxon>Gemmataceae</taxon>
        <taxon>Frigoriglobus</taxon>
    </lineage>
</organism>
<dbReference type="AlphaFoldDB" id="A0A6M5Z3F8"/>
<evidence type="ECO:0000256" key="1">
    <source>
        <dbReference type="SAM" id="SignalP"/>
    </source>
</evidence>
<dbReference type="InterPro" id="IPR047750">
    <property type="entry name" value="YdjY-like"/>
</dbReference>
<accession>A0A6M5Z3F8</accession>